<reference evidence="3 4" key="1">
    <citation type="submission" date="2013-11" db="EMBL/GenBank/DDBJ databases">
        <title>Draft genome of the bovine lungworm Dictyocaulus viviparus.</title>
        <authorList>
            <person name="Mitreva M."/>
        </authorList>
    </citation>
    <scope>NUCLEOTIDE SEQUENCE [LARGE SCALE GENOMIC DNA]</scope>
    <source>
        <strain evidence="3 4">HannoverDv2000</strain>
    </source>
</reference>
<dbReference type="InterPro" id="IPR009076">
    <property type="entry name" value="FRB_dom"/>
</dbReference>
<protein>
    <recommendedName>
        <fullName evidence="2">FAT domain-containing protein</fullName>
    </recommendedName>
</protein>
<gene>
    <name evidence="3" type="ORF">DICVIV_14102</name>
</gene>
<keyword evidence="4" id="KW-1185">Reference proteome</keyword>
<organism evidence="3 4">
    <name type="scientific">Dictyocaulus viviparus</name>
    <name type="common">Bovine lungworm</name>
    <dbReference type="NCBI Taxonomy" id="29172"/>
    <lineage>
        <taxon>Eukaryota</taxon>
        <taxon>Metazoa</taxon>
        <taxon>Ecdysozoa</taxon>
        <taxon>Nematoda</taxon>
        <taxon>Chromadorea</taxon>
        <taxon>Rhabditida</taxon>
        <taxon>Rhabditina</taxon>
        <taxon>Rhabditomorpha</taxon>
        <taxon>Strongyloidea</taxon>
        <taxon>Metastrongylidae</taxon>
        <taxon>Dictyocaulus</taxon>
    </lineage>
</organism>
<dbReference type="Gene3D" id="1.20.120.150">
    <property type="entry name" value="FKBP12-rapamycin binding domain"/>
    <property type="match status" value="1"/>
</dbReference>
<dbReference type="AlphaFoldDB" id="A0A0D8X875"/>
<dbReference type="PROSITE" id="PS51189">
    <property type="entry name" value="FAT"/>
    <property type="match status" value="1"/>
</dbReference>
<dbReference type="InterPro" id="IPR014009">
    <property type="entry name" value="PIK_FAT"/>
</dbReference>
<dbReference type="GO" id="GO:0004674">
    <property type="term" value="F:protein serine/threonine kinase activity"/>
    <property type="evidence" value="ECO:0007669"/>
    <property type="project" value="TreeGrafter"/>
</dbReference>
<dbReference type="GO" id="GO:0005737">
    <property type="term" value="C:cytoplasm"/>
    <property type="evidence" value="ECO:0007669"/>
    <property type="project" value="TreeGrafter"/>
</dbReference>
<evidence type="ECO:0000256" key="1">
    <source>
        <dbReference type="SAM" id="MobiDB-lite"/>
    </source>
</evidence>
<dbReference type="GO" id="GO:0044877">
    <property type="term" value="F:protein-containing complex binding"/>
    <property type="evidence" value="ECO:0007669"/>
    <property type="project" value="InterPro"/>
</dbReference>
<sequence length="266" mass="29483">MMRSPHTPLTPSPTPPPLLPQQPLSVMSTVGVTGQQPQITAPLVSVPVNNTGVPLLPVGTIPPPVAPTPILQLMPSQISPMPMHNASLLSPPVVPVNINYAVSAVKCFTRALQLAPGSRLEDTLRLLQLWFDYGEYNEGYKQLSENMKGLPIETWLEAIPQLMARLDSRDKIASLIKQVVLEISKMKPQALVYSLTVAAKSSNIDRQKNAQEMLAAMSEMHPTLVEEASMVSEELVRCAILWHEQWHDALDEASRQYFQEKNNNRQ</sequence>
<dbReference type="PANTHER" id="PTHR11139:SF9">
    <property type="entry name" value="SERINE_THREONINE-PROTEIN KINASE MTOR"/>
    <property type="match status" value="1"/>
</dbReference>
<feature type="compositionally biased region" description="Pro residues" evidence="1">
    <location>
        <begin position="8"/>
        <end position="20"/>
    </location>
</feature>
<dbReference type="Proteomes" id="UP000053766">
    <property type="component" value="Unassembled WGS sequence"/>
</dbReference>
<evidence type="ECO:0000259" key="2">
    <source>
        <dbReference type="PROSITE" id="PS51189"/>
    </source>
</evidence>
<feature type="domain" description="FAT" evidence="2">
    <location>
        <begin position="1"/>
        <end position="201"/>
    </location>
</feature>
<dbReference type="STRING" id="29172.A0A0D8X875"/>
<dbReference type="InterPro" id="IPR050517">
    <property type="entry name" value="DDR_Repair_Kinase"/>
</dbReference>
<evidence type="ECO:0000313" key="4">
    <source>
        <dbReference type="Proteomes" id="UP000053766"/>
    </source>
</evidence>
<accession>A0A0D8X875</accession>
<dbReference type="GO" id="GO:0005634">
    <property type="term" value="C:nucleus"/>
    <property type="evidence" value="ECO:0007669"/>
    <property type="project" value="TreeGrafter"/>
</dbReference>
<dbReference type="InterPro" id="IPR057564">
    <property type="entry name" value="HEAT_ATR"/>
</dbReference>
<reference evidence="4" key="2">
    <citation type="journal article" date="2016" name="Sci. Rep.">
        <title>Dictyocaulus viviparus genome, variome and transcriptome elucidate lungworm biology and support future intervention.</title>
        <authorList>
            <person name="McNulty S.N."/>
            <person name="Strube C."/>
            <person name="Rosa B.A."/>
            <person name="Martin J.C."/>
            <person name="Tyagi R."/>
            <person name="Choi Y.J."/>
            <person name="Wang Q."/>
            <person name="Hallsworth Pepin K."/>
            <person name="Zhang X."/>
            <person name="Ozersky P."/>
            <person name="Wilson R.K."/>
            <person name="Sternberg P.W."/>
            <person name="Gasser R.B."/>
            <person name="Mitreva M."/>
        </authorList>
    </citation>
    <scope>NUCLEOTIDE SEQUENCE [LARGE SCALE GENOMIC DNA]</scope>
    <source>
        <strain evidence="4">HannoverDv2000</strain>
    </source>
</reference>
<evidence type="ECO:0000313" key="3">
    <source>
        <dbReference type="EMBL" id="KJH39987.1"/>
    </source>
</evidence>
<feature type="region of interest" description="Disordered" evidence="1">
    <location>
        <begin position="1"/>
        <end position="23"/>
    </location>
</feature>
<name>A0A0D8X875_DICVI</name>
<dbReference type="InterPro" id="IPR036738">
    <property type="entry name" value="FRB_sf"/>
</dbReference>
<dbReference type="GO" id="GO:0038202">
    <property type="term" value="P:TORC1 signaling"/>
    <property type="evidence" value="ECO:0007669"/>
    <property type="project" value="TreeGrafter"/>
</dbReference>
<dbReference type="SUPFAM" id="SSF47212">
    <property type="entry name" value="FKBP12-rapamycin-binding domain of FKBP-rapamycin-associated protein (FRAP)"/>
    <property type="match status" value="1"/>
</dbReference>
<dbReference type="PANTHER" id="PTHR11139">
    <property type="entry name" value="ATAXIA TELANGIECTASIA MUTATED ATM -RELATED"/>
    <property type="match status" value="1"/>
</dbReference>
<dbReference type="GO" id="GO:0031931">
    <property type="term" value="C:TORC1 complex"/>
    <property type="evidence" value="ECO:0007669"/>
    <property type="project" value="TreeGrafter"/>
</dbReference>
<dbReference type="Pfam" id="PF08771">
    <property type="entry name" value="FRB_dom"/>
    <property type="match status" value="1"/>
</dbReference>
<dbReference type="Pfam" id="PF23593">
    <property type="entry name" value="HEAT_ATR"/>
    <property type="match status" value="1"/>
</dbReference>
<proteinExistence type="predicted"/>
<dbReference type="OrthoDB" id="2250022at2759"/>
<dbReference type="EMBL" id="KN718855">
    <property type="protein sequence ID" value="KJH39987.1"/>
    <property type="molecule type" value="Genomic_DNA"/>
</dbReference>
<dbReference type="GO" id="GO:0031932">
    <property type="term" value="C:TORC2 complex"/>
    <property type="evidence" value="ECO:0007669"/>
    <property type="project" value="TreeGrafter"/>
</dbReference>
<dbReference type="GO" id="GO:0016242">
    <property type="term" value="P:negative regulation of macroautophagy"/>
    <property type="evidence" value="ECO:0007669"/>
    <property type="project" value="TreeGrafter"/>
</dbReference>